<keyword evidence="3" id="KW-0611">Plant defense</keyword>
<dbReference type="GO" id="GO:0005524">
    <property type="term" value="F:ATP binding"/>
    <property type="evidence" value="ECO:0007669"/>
    <property type="project" value="UniProtKB-KW"/>
</dbReference>
<dbReference type="PANTHER" id="PTHR33463:SF198">
    <property type="entry name" value="RPP4C3"/>
    <property type="match status" value="1"/>
</dbReference>
<feature type="domain" description="NB-ARC" evidence="7">
    <location>
        <begin position="165"/>
        <end position="325"/>
    </location>
</feature>
<dbReference type="SUPFAM" id="SSF52047">
    <property type="entry name" value="RNI-like"/>
    <property type="match status" value="2"/>
</dbReference>
<organism evidence="9 10">
    <name type="scientific">Salix dunnii</name>
    <dbReference type="NCBI Taxonomy" id="1413687"/>
    <lineage>
        <taxon>Eukaryota</taxon>
        <taxon>Viridiplantae</taxon>
        <taxon>Streptophyta</taxon>
        <taxon>Embryophyta</taxon>
        <taxon>Tracheophyta</taxon>
        <taxon>Spermatophyta</taxon>
        <taxon>Magnoliopsida</taxon>
        <taxon>eudicotyledons</taxon>
        <taxon>Gunneridae</taxon>
        <taxon>Pentapetalae</taxon>
        <taxon>rosids</taxon>
        <taxon>fabids</taxon>
        <taxon>Malpighiales</taxon>
        <taxon>Salicaceae</taxon>
        <taxon>Saliceae</taxon>
        <taxon>Salix</taxon>
    </lineage>
</organism>
<dbReference type="Gene3D" id="1.10.8.430">
    <property type="entry name" value="Helical domain of apoptotic protease-activating factors"/>
    <property type="match status" value="1"/>
</dbReference>
<dbReference type="InterPro" id="IPR027417">
    <property type="entry name" value="P-loop_NTPase"/>
</dbReference>
<evidence type="ECO:0000313" key="9">
    <source>
        <dbReference type="EMBL" id="KAF9670005.1"/>
    </source>
</evidence>
<evidence type="ECO:0000256" key="5">
    <source>
        <dbReference type="SAM" id="Coils"/>
    </source>
</evidence>
<dbReference type="Pfam" id="PF00931">
    <property type="entry name" value="NB-ARC"/>
    <property type="match status" value="1"/>
</dbReference>
<dbReference type="InterPro" id="IPR002182">
    <property type="entry name" value="NB-ARC"/>
</dbReference>
<feature type="coiled-coil region" evidence="5">
    <location>
        <begin position="28"/>
        <end position="62"/>
    </location>
</feature>
<feature type="domain" description="Disease resistance protein At4g27190-like leucine-rich repeats" evidence="8">
    <location>
        <begin position="750"/>
        <end position="862"/>
    </location>
</feature>
<accession>A0A835JG28</accession>
<keyword evidence="10" id="KW-1185">Reference proteome</keyword>
<dbReference type="PANTHER" id="PTHR33463">
    <property type="entry name" value="NB-ARC DOMAIN-CONTAINING PROTEIN-RELATED"/>
    <property type="match status" value="1"/>
</dbReference>
<dbReference type="Gene3D" id="3.80.10.10">
    <property type="entry name" value="Ribonuclease Inhibitor"/>
    <property type="match status" value="7"/>
</dbReference>
<name>A0A835JG28_9ROSI</name>
<dbReference type="Gene3D" id="3.40.50.300">
    <property type="entry name" value="P-loop containing nucleotide triphosphate hydrolases"/>
    <property type="match status" value="1"/>
</dbReference>
<evidence type="ECO:0000256" key="1">
    <source>
        <dbReference type="ARBA" id="ARBA00008894"/>
    </source>
</evidence>
<dbReference type="FunFam" id="3.40.50.300:FF:001091">
    <property type="entry name" value="Probable disease resistance protein At1g61300"/>
    <property type="match status" value="1"/>
</dbReference>
<keyword evidence="2" id="KW-0547">Nucleotide-binding</keyword>
<evidence type="ECO:0000256" key="6">
    <source>
        <dbReference type="SAM" id="MobiDB-lite"/>
    </source>
</evidence>
<evidence type="ECO:0000256" key="4">
    <source>
        <dbReference type="ARBA" id="ARBA00022840"/>
    </source>
</evidence>
<evidence type="ECO:0000256" key="3">
    <source>
        <dbReference type="ARBA" id="ARBA00022821"/>
    </source>
</evidence>
<feature type="compositionally biased region" description="Polar residues" evidence="6">
    <location>
        <begin position="2271"/>
        <end position="2282"/>
    </location>
</feature>
<evidence type="ECO:0008006" key="11">
    <source>
        <dbReference type="Google" id="ProtNLM"/>
    </source>
</evidence>
<evidence type="ECO:0000259" key="7">
    <source>
        <dbReference type="Pfam" id="PF00931"/>
    </source>
</evidence>
<protein>
    <recommendedName>
        <fullName evidence="11">AAA+ ATPase domain-containing protein</fullName>
    </recommendedName>
</protein>
<dbReference type="InterPro" id="IPR042197">
    <property type="entry name" value="Apaf_helical"/>
</dbReference>
<evidence type="ECO:0000313" key="10">
    <source>
        <dbReference type="Proteomes" id="UP000657918"/>
    </source>
</evidence>
<feature type="domain" description="Disease resistance protein At4g27190-like leucine-rich repeats" evidence="8">
    <location>
        <begin position="952"/>
        <end position="1082"/>
    </location>
</feature>
<feature type="domain" description="Disease resistance protein At4g27190-like leucine-rich repeats" evidence="8">
    <location>
        <begin position="1362"/>
        <end position="1495"/>
    </location>
</feature>
<reference evidence="9 10" key="1">
    <citation type="submission" date="2020-10" db="EMBL/GenBank/DDBJ databases">
        <title>Plant Genome Project.</title>
        <authorList>
            <person name="Zhang R.-G."/>
        </authorList>
    </citation>
    <scope>NUCLEOTIDE SEQUENCE [LARGE SCALE GENOMIC DNA]</scope>
    <source>
        <strain evidence="9">FAFU-HL-1</strain>
        <tissue evidence="9">Leaf</tissue>
    </source>
</reference>
<feature type="coiled-coil region" evidence="5">
    <location>
        <begin position="2457"/>
        <end position="2487"/>
    </location>
</feature>
<feature type="domain" description="Disease resistance protein At4g27190-like leucine-rich repeats" evidence="8">
    <location>
        <begin position="1898"/>
        <end position="2026"/>
    </location>
</feature>
<feature type="domain" description="Disease resistance protein At4g27190-like leucine-rich repeats" evidence="8">
    <location>
        <begin position="1641"/>
        <end position="1790"/>
    </location>
</feature>
<dbReference type="InterPro" id="IPR057135">
    <property type="entry name" value="At4g27190-like_LRR"/>
</dbReference>
<dbReference type="SUPFAM" id="SSF52540">
    <property type="entry name" value="P-loop containing nucleoside triphosphate hydrolases"/>
    <property type="match status" value="1"/>
</dbReference>
<keyword evidence="4" id="KW-0067">ATP-binding</keyword>
<feature type="domain" description="Disease resistance protein At4g27190-like leucine-rich repeats" evidence="8">
    <location>
        <begin position="1127"/>
        <end position="1267"/>
    </location>
</feature>
<sequence length="2542" mass="289905">MAADIILAVVSPIVEHAIGPISTHICHAIFCKSNLRHLKEEVDKLRNERERLQRLVDEERRKGKVIDDDVVKWILEVDGIAEKVERELAQYEDGVKKKCFMGLCPNFKTRYRFGKKAEQQLATVKAKLKKQRSFGSISYHVVPSGVEGMSGKGYQAMQSRIPVFNEIMNALKAADVNIVGVYGMGGVGKTTLAKEVSKQAIEDKLFDKMVIASVARNPDIMKIQGQIADQLGLTFNEESEWGRAGRLRERLKQEKRILVVLDDLWKRLDLEAIGISFKDEQNECKMLLTSRELDVLSSEMEVEKNFPIRDLKEDEAWELFKKMAGGNVDDPDVQSIALQIASKCAGLPLAIVTVAKALKDKRLSEWKDALRELKRPSPRNFTGVQAEVYSAIELSYKHLGNEELKAMFLLCSRMGYNASIHDLLKYSMGSGLFSDVATIEEVRDKVSSLLHKLKTSSLLLDGDTSKQFSIHDVVRDVAISIAFRDHNVFLRSDEVELKWQYKDSVESHEIWLHGNSFGLPEDIQYPQLKVLNMNSEDPSLEVPGNIFRGMQKLKVLGLTNLSFLAPNSSLHFLKNLRSLCLHQSSLGEIAIIGELKRLEILSFVKSNIKHLPKEIGQLTKLKLLDLSDCSELEVISPNVISNLSLLEELFVGNSFHHWDNEGHNNASLIELEHLSHLTNLDIHMLDSHVMSIDLFSRRLERFRIFIGDVWDWDGAYETLRTLKLKLNESTDHLKYGVLMLLKRTEDLYLLEMKGIKNVISELDGEGFPQLKYLHLHNSPDIQYIIDTMKGVPVNIFPFPMLESLFLYNLASLEKIYHGTLNTPSFGKLQMLEVKHCNKLKNLFSFSIARGLLLLQSIKITCCRNLEEIVVEESEEFDSKDEEINVMEFTQVRSLSLKYLPNLRNFCSKQKASCLYQTQSNSRTTDMDFGEIILEDEPHTPMQLFDEKFVFPNLEDLKLHSINIERLWHGHLPAITFSIQNLQRLVVKKCGSLKYIFSSSMVKSLAQLKHLAIHDCMSVEEIIVTEALDEEERMSKMLFLKLEHIELSSLPKLKHFCIGSQIECPLLKRLVIDWCHNFQTFVSEFSSTNLTIRNDAREVNLEENCYNAMQPLFDEKVLFPCLAEIQISHIDKIWHNQLAAGSFCELRSLSISDCDKLVNIFPSILLTRFQRLEMLEISHCHSLETIFELQGLGCEEIQASNVFQLQDLDLYNLPKLKHIWNKDPHGRLIFQNLHAVRVGKCSALKNLFPVSIARDLPQLEKLEIKECGVEEIVANAEDDETAPRFNFPHLTSLTLEKIPEFRNFYPGKHSWECPILKSLEVSDCGNVKLFGSESLTSQEIQRGGQQDQIQQSLFFVEKVISTLEELSLSGENPTTSIIWRCQLPEKYYYAVKLLRLHYFQEESDTIPFGFIQILCNLETLYVTCSSFKRLFSYDGLTDVNQKHRMLGRLRNFKITSSVGDMRHMWKDNDQLVQFLQNLGTLEVISCHSLVNLAPSSASFENLTILDVLCCLGLLNLISSSTAKSLVQLVKLTVRSCKKMMEIVTKERDETEDEIIFSKLEYLELVKLESLTSFCLGNHTFKFPSLKEIVVRQCPKMRIFSPRVVSTPKLQGVRFAKNKVCWQGNLNNTIQQLYTEMVGFGNIWDLKLSDFPQLKERWHDQLPFNFCRILANLTVDDCAFVSNAIPSNLLQFMNNLRHLYVRNCDSLEEVFDLEGLNAEEGHAQLLPNLKELQLIDLPRLRDMCSRDPQGILDFKNLKSLKIHNCSSLRDLFTPSMASSLVQLHKIEIRNCAMMKNIITEERVEEAATYRIVFPVLKVIVLESLHSLTSIYSGTGILGIPSLEEIGIDNCPNLKTFISSFLSEHIPISVNKGQEYRPRERDNDISTAPFLNCKVAFPNMKKLRMEWNDVMEVIQNGQFRAEYFYNLEGLALTRFPCDYVDFPSHFLQRFINLKKLAVRDASFKEIVLYEGKDVESHIRAQLKILELSKLPKLMHLSKEGSQTCNIFQKLETLRVLECGMLKILIPSTLNFQCLTTLEVSNCHGLINLMTSSTAKYLVHLTSMSVSECKMIEEIIASKENEVANEIIFQKLENLRLRCLPSLACFHSGKCAFTFPSLEEVFLIECPKMKFFSEGIISTPELETVLLSEEDDEGYWEEDLNSTVRKLFIEMGDGAAQSKLLSIPKQPTLTCEAKADGNAPSAVSERRATEDLHFTRTPEARRDISPVVETISRTKQNRINGVTLEPKITQLASRYLDFHAASSDKDSKQGQSSSNPMDSKAQISLQEQKDSQTTDNGETSLANASPTISVQQSNRVLVSRSTSAEQVSMLTYTSLANRTSSQELTFGNASSSNTPGSLKPHGVSFEIYRCSIDLLKELLIKSPAEVAISADRLLLLSSLKNLRNCPFLNYQQQNIIQLYVENFDTLVTSHPFEEQKVDWTSSIKSSIEDHKRGLAELDICDEDISSKISRLEAEKDTLNKRLQEIQEEEDLIGRDKEILHAQRIIREGKLKIQMDALLEAHRHQRETEGSASHVNENWVKFRSLFA</sequence>
<dbReference type="InterPro" id="IPR050905">
    <property type="entry name" value="Plant_NBS-LRR"/>
</dbReference>
<dbReference type="GO" id="GO:0043531">
    <property type="term" value="F:ADP binding"/>
    <property type="evidence" value="ECO:0007669"/>
    <property type="project" value="InterPro"/>
</dbReference>
<dbReference type="InterPro" id="IPR032675">
    <property type="entry name" value="LRR_dom_sf"/>
</dbReference>
<feature type="compositionally biased region" description="Polar residues" evidence="6">
    <location>
        <begin position="2289"/>
        <end position="2311"/>
    </location>
</feature>
<feature type="region of interest" description="Disordered" evidence="6">
    <location>
        <begin position="2257"/>
        <end position="2311"/>
    </location>
</feature>
<dbReference type="OrthoDB" id="1747797at2759"/>
<gene>
    <name evidence="9" type="ORF">SADUNF_Sadunf13G0023400</name>
</gene>
<dbReference type="SUPFAM" id="SSF52058">
    <property type="entry name" value="L domain-like"/>
    <property type="match status" value="3"/>
</dbReference>
<dbReference type="PRINTS" id="PR00364">
    <property type="entry name" value="DISEASERSIST"/>
</dbReference>
<keyword evidence="5" id="KW-0175">Coiled coil</keyword>
<evidence type="ECO:0000259" key="8">
    <source>
        <dbReference type="Pfam" id="PF23247"/>
    </source>
</evidence>
<dbReference type="GO" id="GO:0006952">
    <property type="term" value="P:defense response"/>
    <property type="evidence" value="ECO:0007669"/>
    <property type="project" value="UniProtKB-KW"/>
</dbReference>
<comment type="similarity">
    <text evidence="1">Belongs to the disease resistance NB-LRR family.</text>
</comment>
<dbReference type="EMBL" id="JADGMS010000013">
    <property type="protein sequence ID" value="KAF9670005.1"/>
    <property type="molecule type" value="Genomic_DNA"/>
</dbReference>
<comment type="caution">
    <text evidence="9">The sequence shown here is derived from an EMBL/GenBank/DDBJ whole genome shotgun (WGS) entry which is preliminary data.</text>
</comment>
<dbReference type="Pfam" id="PF23247">
    <property type="entry name" value="LRR_RPS2"/>
    <property type="match status" value="6"/>
</dbReference>
<dbReference type="Proteomes" id="UP000657918">
    <property type="component" value="Unassembled WGS sequence"/>
</dbReference>
<evidence type="ECO:0000256" key="2">
    <source>
        <dbReference type="ARBA" id="ARBA00022741"/>
    </source>
</evidence>
<proteinExistence type="inferred from homology"/>